<proteinExistence type="predicted"/>
<reference evidence="1" key="1">
    <citation type="submission" date="2022-10" db="EMBL/GenBank/DDBJ databases">
        <title>Comparative genomic analysis of Cohnella hashimotonis sp. nov., isolated from the International Space Station.</title>
        <authorList>
            <person name="Simpson A."/>
            <person name="Venkateswaran K."/>
        </authorList>
    </citation>
    <scope>NUCLEOTIDE SEQUENCE</scope>
    <source>
        <strain evidence="1">DSM 28161</strain>
    </source>
</reference>
<evidence type="ECO:0000313" key="1">
    <source>
        <dbReference type="EMBL" id="MDG0808168.1"/>
    </source>
</evidence>
<protein>
    <submittedName>
        <fullName evidence="1">Uncharacterized protein</fullName>
    </submittedName>
</protein>
<dbReference type="EMBL" id="JAPDIA010000001">
    <property type="protein sequence ID" value="MDG0808168.1"/>
    <property type="molecule type" value="Genomic_DNA"/>
</dbReference>
<keyword evidence="2" id="KW-1185">Reference proteome</keyword>
<sequence length="208" mass="24378">MQADEKLGQARVEHGFVAGQARTEFPVERLYASSSFLINILETAVRPVVARQQPQHRRRQRVRARENTRHRRIEQAVVDDQFVLRRLRCGAIDVTGADWNDEKVAFFHVNPFVPDIMEAFALGDELNFHEIVNMNRQREPLALPGDRDRKFGLPKYFAFEHKRSRGHKRRLLSIRMRLPYSYHMPPLYKQPIPSCMLMKNEAERMAAS</sequence>
<dbReference type="AlphaFoldDB" id="A0A9X4QRE4"/>
<name>A0A9X4QRE4_9BACL</name>
<organism evidence="1 2">
    <name type="scientific">Cohnella rhizosphaerae</name>
    <dbReference type="NCBI Taxonomy" id="1457232"/>
    <lineage>
        <taxon>Bacteria</taxon>
        <taxon>Bacillati</taxon>
        <taxon>Bacillota</taxon>
        <taxon>Bacilli</taxon>
        <taxon>Bacillales</taxon>
        <taxon>Paenibacillaceae</taxon>
        <taxon>Cohnella</taxon>
    </lineage>
</organism>
<accession>A0A9X4QRE4</accession>
<dbReference type="Proteomes" id="UP001153404">
    <property type="component" value="Unassembled WGS sequence"/>
</dbReference>
<comment type="caution">
    <text evidence="1">The sequence shown here is derived from an EMBL/GenBank/DDBJ whole genome shotgun (WGS) entry which is preliminary data.</text>
</comment>
<evidence type="ECO:0000313" key="2">
    <source>
        <dbReference type="Proteomes" id="UP001153404"/>
    </source>
</evidence>
<gene>
    <name evidence="1" type="ORF">OMP40_01125</name>
</gene>